<comment type="caution">
    <text evidence="2">The sequence shown here is derived from an EMBL/GenBank/DDBJ whole genome shotgun (WGS) entry which is preliminary data.</text>
</comment>
<protein>
    <submittedName>
        <fullName evidence="2">Uncharacterized protein</fullName>
    </submittedName>
</protein>
<dbReference type="Gene3D" id="2.130.10.10">
    <property type="entry name" value="YVTN repeat-like/Quinoprotein amine dehydrogenase"/>
    <property type="match status" value="1"/>
</dbReference>
<accession>A0A0R2L3D8</accession>
<keyword evidence="1" id="KW-0472">Membrane</keyword>
<dbReference type="AlphaFoldDB" id="A0A0R2L3D8"/>
<name>A0A0R2L3D8_9LACO</name>
<dbReference type="Proteomes" id="UP000051859">
    <property type="component" value="Unassembled WGS sequence"/>
</dbReference>
<dbReference type="InterPro" id="IPR011044">
    <property type="entry name" value="Quino_amine_DH_bsu"/>
</dbReference>
<evidence type="ECO:0000256" key="1">
    <source>
        <dbReference type="SAM" id="Phobius"/>
    </source>
</evidence>
<dbReference type="InterPro" id="IPR015943">
    <property type="entry name" value="WD40/YVTN_repeat-like_dom_sf"/>
</dbReference>
<organism evidence="2 3">
    <name type="scientific">Pediococcus stilesii</name>
    <dbReference type="NCBI Taxonomy" id="331679"/>
    <lineage>
        <taxon>Bacteria</taxon>
        <taxon>Bacillati</taxon>
        <taxon>Bacillota</taxon>
        <taxon>Bacilli</taxon>
        <taxon>Lactobacillales</taxon>
        <taxon>Lactobacillaceae</taxon>
        <taxon>Pediococcus</taxon>
    </lineage>
</organism>
<sequence>MKQLKDTGKWYRLAIPIGLIVIILGVFLGYYGYGYPTQSSFVKEAKPTTSKTTVQPILSQNELDDAIDQYEPLQKSLAMDSKNLPVIPGIQNTQTINTHSKKVEICTSMTPQGVATYGDYLFTSSYDHDLIHNSVIYVQSLKTGKLINTIVLQGQPHVGGIAFDPKNEQLWVCGTKDSGPELFSIKLNRLLNYKISDGPISYNQRTALGTVHRASFVNYTDNSLFVGFFNPGGEGQVSRLDLNNAGEIVGGNTNLLGADNSVDLFARVLQQQQTIQKAQGLTFSGDYALLSQSYGANTSFLYIFKKNLNQKVFRQQDALKIIPMPSHLEQISSDGNKIYMTFESSNRTYRKTSKQVVDRVVITTLDQLLKNAPRRI</sequence>
<reference evidence="2 3" key="1">
    <citation type="journal article" date="2015" name="Genome Announc.">
        <title>Expanding the biotechnology potential of lactobacilli through comparative genomics of 213 strains and associated genera.</title>
        <authorList>
            <person name="Sun Z."/>
            <person name="Harris H.M."/>
            <person name="McCann A."/>
            <person name="Guo C."/>
            <person name="Argimon S."/>
            <person name="Zhang W."/>
            <person name="Yang X."/>
            <person name="Jeffery I.B."/>
            <person name="Cooney J.C."/>
            <person name="Kagawa T.F."/>
            <person name="Liu W."/>
            <person name="Song Y."/>
            <person name="Salvetti E."/>
            <person name="Wrobel A."/>
            <person name="Rasinkangas P."/>
            <person name="Parkhill J."/>
            <person name="Rea M.C."/>
            <person name="O'Sullivan O."/>
            <person name="Ritari J."/>
            <person name="Douillard F.P."/>
            <person name="Paul Ross R."/>
            <person name="Yang R."/>
            <person name="Briner A.E."/>
            <person name="Felis G.E."/>
            <person name="de Vos W.M."/>
            <person name="Barrangou R."/>
            <person name="Klaenhammer T.R."/>
            <person name="Caufield P.W."/>
            <person name="Cui Y."/>
            <person name="Zhang H."/>
            <person name="O'Toole P.W."/>
        </authorList>
    </citation>
    <scope>NUCLEOTIDE SEQUENCE [LARGE SCALE GENOMIC DNA]</scope>
    <source>
        <strain evidence="2 3">DSM 18001</strain>
    </source>
</reference>
<proteinExistence type="predicted"/>
<evidence type="ECO:0000313" key="2">
    <source>
        <dbReference type="EMBL" id="KRN93255.1"/>
    </source>
</evidence>
<dbReference type="PATRIC" id="fig|331679.3.peg.680"/>
<dbReference type="SUPFAM" id="SSF50969">
    <property type="entry name" value="YVTN repeat-like/Quinoprotein amine dehydrogenase"/>
    <property type="match status" value="1"/>
</dbReference>
<keyword evidence="1" id="KW-1133">Transmembrane helix</keyword>
<dbReference type="STRING" id="331679.IV81_GL000673"/>
<keyword evidence="1" id="KW-0812">Transmembrane</keyword>
<gene>
    <name evidence="2" type="ORF">IV81_GL000673</name>
</gene>
<dbReference type="EMBL" id="JQBX01000019">
    <property type="protein sequence ID" value="KRN93255.1"/>
    <property type="molecule type" value="Genomic_DNA"/>
</dbReference>
<evidence type="ECO:0000313" key="3">
    <source>
        <dbReference type="Proteomes" id="UP000051859"/>
    </source>
</evidence>
<dbReference type="RefSeq" id="WP_057803980.1">
    <property type="nucleotide sequence ID" value="NZ_JQBX01000019.1"/>
</dbReference>
<feature type="transmembrane region" description="Helical" evidence="1">
    <location>
        <begin position="12"/>
        <end position="33"/>
    </location>
</feature>
<keyword evidence="3" id="KW-1185">Reference proteome</keyword>